<evidence type="ECO:0000313" key="2">
    <source>
        <dbReference type="EMBL" id="GJT65748.1"/>
    </source>
</evidence>
<feature type="region of interest" description="Disordered" evidence="1">
    <location>
        <begin position="567"/>
        <end position="591"/>
    </location>
</feature>
<sequence>MNSPLKETTGLSSKETNLMVAFRHFRDAFSVVFGLSFTQDTVMSNSKDSTVTYTAVSSPFGGLSDIGSPRVDGPPVMPEDPYAYVVAAFQAPPSPDYVSGPEYPPSPDFVPEPVYPKFMPPEDEVLPAEEQPLPAVVLPTADSPGYVPESDPEEDPEEDYDEDPEEDPANYPANRGDDGDDEDESSDDDEDNDVDIEEEEHPAPADSTGVALPTVDHAPSAEETESFETDEYAAISPPHPAYHITARISIRDEPPIPFWHDTEVARLLAIPTSPPSPLSPWSSPLPQIPSPPLPPILSPLPVLSPPPASPTYPLGYRAAMIRLRAEAPSTSHSPPPYIILSQIRAGTPPSGTLPLLPIPLPTSSPPLHLLSTDRRADRPEVTLPPRKREIMRDLERDVGYGITDTWDEILVDMPGAPATDDTELGRRMTEFTIRVRQDTDAIYTRLDDEQTERQLMAGRLNMLYRDRRAHARTARLMDKDGNGSEAEARLSREAWGRSMDASDLARAEVMSLRTTVLGQQAVIKELQATDRRRQAAIIEMLAADHKRQAQFIEALKLLKRLQTHMTEFERQQRPAKGPAQPDAPKEAGSSS</sequence>
<reference evidence="2" key="2">
    <citation type="submission" date="2022-01" db="EMBL/GenBank/DDBJ databases">
        <authorList>
            <person name="Yamashiro T."/>
            <person name="Shiraishi A."/>
            <person name="Satake H."/>
            <person name="Nakayama K."/>
        </authorList>
    </citation>
    <scope>NUCLEOTIDE SEQUENCE</scope>
</reference>
<feature type="region of interest" description="Disordered" evidence="1">
    <location>
        <begin position="138"/>
        <end position="226"/>
    </location>
</feature>
<evidence type="ECO:0000256" key="1">
    <source>
        <dbReference type="SAM" id="MobiDB-lite"/>
    </source>
</evidence>
<evidence type="ECO:0000313" key="3">
    <source>
        <dbReference type="Proteomes" id="UP001151760"/>
    </source>
</evidence>
<dbReference type="Proteomes" id="UP001151760">
    <property type="component" value="Unassembled WGS sequence"/>
</dbReference>
<comment type="caution">
    <text evidence="2">The sequence shown here is derived from an EMBL/GenBank/DDBJ whole genome shotgun (WGS) entry which is preliminary data.</text>
</comment>
<proteinExistence type="predicted"/>
<name>A0ABQ5FS91_9ASTR</name>
<feature type="compositionally biased region" description="Acidic residues" evidence="1">
    <location>
        <begin position="178"/>
        <end position="200"/>
    </location>
</feature>
<reference evidence="2" key="1">
    <citation type="journal article" date="2022" name="Int. J. Mol. Sci.">
        <title>Draft Genome of Tanacetum Coccineum: Genomic Comparison of Closely Related Tanacetum-Family Plants.</title>
        <authorList>
            <person name="Yamashiro T."/>
            <person name="Shiraishi A."/>
            <person name="Nakayama K."/>
            <person name="Satake H."/>
        </authorList>
    </citation>
    <scope>NUCLEOTIDE SEQUENCE</scope>
</reference>
<organism evidence="2 3">
    <name type="scientific">Tanacetum coccineum</name>
    <dbReference type="NCBI Taxonomy" id="301880"/>
    <lineage>
        <taxon>Eukaryota</taxon>
        <taxon>Viridiplantae</taxon>
        <taxon>Streptophyta</taxon>
        <taxon>Embryophyta</taxon>
        <taxon>Tracheophyta</taxon>
        <taxon>Spermatophyta</taxon>
        <taxon>Magnoliopsida</taxon>
        <taxon>eudicotyledons</taxon>
        <taxon>Gunneridae</taxon>
        <taxon>Pentapetalae</taxon>
        <taxon>asterids</taxon>
        <taxon>campanulids</taxon>
        <taxon>Asterales</taxon>
        <taxon>Asteraceae</taxon>
        <taxon>Asteroideae</taxon>
        <taxon>Anthemideae</taxon>
        <taxon>Anthemidinae</taxon>
        <taxon>Tanacetum</taxon>
    </lineage>
</organism>
<keyword evidence="3" id="KW-1185">Reference proteome</keyword>
<accession>A0ABQ5FS91</accession>
<dbReference type="EMBL" id="BQNB010017656">
    <property type="protein sequence ID" value="GJT65748.1"/>
    <property type="molecule type" value="Genomic_DNA"/>
</dbReference>
<gene>
    <name evidence="2" type="ORF">Tco_1017228</name>
</gene>
<feature type="compositionally biased region" description="Acidic residues" evidence="1">
    <location>
        <begin position="150"/>
        <end position="168"/>
    </location>
</feature>
<protein>
    <submittedName>
        <fullName evidence="2">Uncharacterized protein</fullName>
    </submittedName>
</protein>